<protein>
    <submittedName>
        <fullName evidence="1">Uncharacterized protein</fullName>
    </submittedName>
</protein>
<reference evidence="1" key="1">
    <citation type="journal article" date="2010" name="BMC Genomics">
        <title>Combination of measures distinguishes pre-miRNAs from other stem-loops in the genome of the newly sequenced Anopheles darlingi.</title>
        <authorList>
            <person name="Mendes N.D."/>
            <person name="Freitas A.T."/>
            <person name="Vasconcelos A.T."/>
            <person name="Sagot M.F."/>
        </authorList>
    </citation>
    <scope>NUCLEOTIDE SEQUENCE</scope>
</reference>
<proteinExistence type="predicted"/>
<accession>W5JTZ6</accession>
<gene>
    <name evidence="1" type="ORF">AND_001807</name>
</gene>
<dbReference type="InParanoid" id="W5JTZ6"/>
<dbReference type="AlphaFoldDB" id="W5JTZ6"/>
<reference evidence="1" key="2">
    <citation type="submission" date="2010-05" db="EMBL/GenBank/DDBJ databases">
        <authorList>
            <person name="Almeida L.G."/>
            <person name="Nicolas M.F."/>
            <person name="Souza R.C."/>
            <person name="Vasconcelos A.T.R."/>
        </authorList>
    </citation>
    <scope>NUCLEOTIDE SEQUENCE</scope>
</reference>
<evidence type="ECO:0000313" key="1">
    <source>
        <dbReference type="EMBL" id="ETN66400.1"/>
    </source>
</evidence>
<organism evidence="1">
    <name type="scientific">Anopheles darlingi</name>
    <name type="common">Mosquito</name>
    <dbReference type="NCBI Taxonomy" id="43151"/>
    <lineage>
        <taxon>Eukaryota</taxon>
        <taxon>Metazoa</taxon>
        <taxon>Ecdysozoa</taxon>
        <taxon>Arthropoda</taxon>
        <taxon>Hexapoda</taxon>
        <taxon>Insecta</taxon>
        <taxon>Pterygota</taxon>
        <taxon>Neoptera</taxon>
        <taxon>Endopterygota</taxon>
        <taxon>Diptera</taxon>
        <taxon>Nematocera</taxon>
        <taxon>Culicoidea</taxon>
        <taxon>Culicidae</taxon>
        <taxon>Anophelinae</taxon>
        <taxon>Anopheles</taxon>
    </lineage>
</organism>
<dbReference type="HOGENOM" id="CLU_2135584_0_0_1"/>
<sequence length="113" mass="12426">MDTRCVRLAEESFKEQKSLGGREFYSLLNAVDNSSKNSDDRLKISLPRTLGLRLVVISSAAGVASPPQAAGCAAVTMVCCDRAALHNNTAAHRHRHRPICDHTRLLRSTQKKQ</sequence>
<reference evidence="1" key="3">
    <citation type="journal article" date="2013" name="Nucleic Acids Res.">
        <title>The genome of Anopheles darlingi, the main neotropical malaria vector.</title>
        <authorList>
            <person name="Marinotti O."/>
            <person name="Cerqueira G.C."/>
            <person name="de Almeida L.G."/>
            <person name="Ferro M.I."/>
            <person name="Loreto E.L."/>
            <person name="Zaha A."/>
            <person name="Teixeira S.M."/>
            <person name="Wespiser A.R."/>
            <person name="Almeida E Silva A."/>
            <person name="Schlindwein A.D."/>
            <person name="Pacheco A.C."/>
            <person name="Silva A.L."/>
            <person name="Graveley B.R."/>
            <person name="Walenz B.P."/>
            <person name="Lima Bde A."/>
            <person name="Ribeiro C.A."/>
            <person name="Nunes-Silva C.G."/>
            <person name="de Carvalho C.R."/>
            <person name="Soares C.M."/>
            <person name="de Menezes C.B."/>
            <person name="Matiolli C."/>
            <person name="Caffrey D."/>
            <person name="Araujo D.A."/>
            <person name="de Oliveira D.M."/>
            <person name="Golenbock D."/>
            <person name="Grisard E.C."/>
            <person name="Fantinatti-Garboggini F."/>
            <person name="de Carvalho F.M."/>
            <person name="Barcellos F.G."/>
            <person name="Prosdocimi F."/>
            <person name="May G."/>
            <person name="Azevedo Junior G.M."/>
            <person name="Guimaraes G.M."/>
            <person name="Goldman G.H."/>
            <person name="Padilha I.Q."/>
            <person name="Batista Jda S."/>
            <person name="Ferro J.A."/>
            <person name="Ribeiro J.M."/>
            <person name="Fietto J.L."/>
            <person name="Dabbas K.M."/>
            <person name="Cerdeira L."/>
            <person name="Agnez-Lima L.F."/>
            <person name="Brocchi M."/>
            <person name="de Carvalho M.O."/>
            <person name="Teixeira Mde M."/>
            <person name="Diniz Maia Mde M."/>
            <person name="Goldman M.H."/>
            <person name="Cruz Schneider M.P."/>
            <person name="Felipe M.S."/>
            <person name="Hungria M."/>
            <person name="Nicolas M.F."/>
            <person name="Pereira M."/>
            <person name="Montes M.A."/>
            <person name="Cantao M.E."/>
            <person name="Vincentz M."/>
            <person name="Rafael M.S."/>
            <person name="Silverman N."/>
            <person name="Stoco P.H."/>
            <person name="Souza R.C."/>
            <person name="Vicentini R."/>
            <person name="Gazzinelli R.T."/>
            <person name="Neves Rde O."/>
            <person name="Silva R."/>
            <person name="Astolfi-Filho S."/>
            <person name="Maciel T.E."/>
            <person name="Urmenyi T.P."/>
            <person name="Tadei W.P."/>
            <person name="Camargo E.P."/>
            <person name="de Vasconcelos A.T."/>
        </authorList>
    </citation>
    <scope>NUCLEOTIDE SEQUENCE</scope>
</reference>
<comment type="caution">
    <text evidence="1">The sequence shown here is derived from an EMBL/GenBank/DDBJ whole genome shotgun (WGS) entry which is preliminary data.</text>
</comment>
<dbReference type="EMBL" id="ADMH02000457">
    <property type="protein sequence ID" value="ETN66400.1"/>
    <property type="molecule type" value="Genomic_DNA"/>
</dbReference>
<name>W5JTZ6_ANODA</name>